<evidence type="ECO:0000313" key="2">
    <source>
        <dbReference type="Proteomes" id="UP001163104"/>
    </source>
</evidence>
<protein>
    <submittedName>
        <fullName evidence="1">Uncharacterized protein</fullName>
    </submittedName>
</protein>
<gene>
    <name evidence="1" type="ORF">OD459_24940</name>
</gene>
<name>A0AA46Q3F1_CYTFI</name>
<accession>A0AA46Q3F1</accession>
<dbReference type="Gene3D" id="1.20.1260.10">
    <property type="match status" value="1"/>
</dbReference>
<reference evidence="1" key="1">
    <citation type="submission" date="2022-10" db="EMBL/GenBank/DDBJ databases">
        <title>Mechanism of multi-heavy metal repair in Cytobacillus Firmus M7.</title>
        <authorList>
            <person name="Li X."/>
            <person name="Yu C."/>
        </authorList>
    </citation>
    <scope>NUCLEOTIDE SEQUENCE</scope>
    <source>
        <strain evidence="1">M7</strain>
    </source>
</reference>
<dbReference type="RefSeq" id="WP_263599644.1">
    <property type="nucleotide sequence ID" value="NZ_CP107027.1"/>
</dbReference>
<dbReference type="InterPro" id="IPR012347">
    <property type="entry name" value="Ferritin-like"/>
</dbReference>
<proteinExistence type="predicted"/>
<evidence type="ECO:0000313" key="1">
    <source>
        <dbReference type="EMBL" id="UYG95384.1"/>
    </source>
</evidence>
<organism evidence="1 2">
    <name type="scientific">Cytobacillus firmus</name>
    <name type="common">Bacillus firmus</name>
    <dbReference type="NCBI Taxonomy" id="1399"/>
    <lineage>
        <taxon>Bacteria</taxon>
        <taxon>Bacillati</taxon>
        <taxon>Bacillota</taxon>
        <taxon>Bacilli</taxon>
        <taxon>Bacillales</taxon>
        <taxon>Bacillaceae</taxon>
        <taxon>Cytobacillus</taxon>
    </lineage>
</organism>
<sequence length="96" mass="10929">MRDVTYSKPRSEPNTVPLGVKLTDNEITNGLAFKLVTSSQHCAKGKADAVRNDAGKMWIEFFLEWAMFGGTLKTIMRKRGWIKVPPYYFPPGFMNK</sequence>
<dbReference type="Proteomes" id="UP001163104">
    <property type="component" value="Chromosome"/>
</dbReference>
<dbReference type="AlphaFoldDB" id="A0AA46Q3F1"/>
<dbReference type="EMBL" id="CP107027">
    <property type="protein sequence ID" value="UYG95384.1"/>
    <property type="molecule type" value="Genomic_DNA"/>
</dbReference>